<dbReference type="Pfam" id="PF00135">
    <property type="entry name" value="COesterase"/>
    <property type="match status" value="1"/>
</dbReference>
<dbReference type="Proteomes" id="UP000886523">
    <property type="component" value="Unassembled WGS sequence"/>
</dbReference>
<organism evidence="2 3">
    <name type="scientific">Hydnum rufescens UP504</name>
    <dbReference type="NCBI Taxonomy" id="1448309"/>
    <lineage>
        <taxon>Eukaryota</taxon>
        <taxon>Fungi</taxon>
        <taxon>Dikarya</taxon>
        <taxon>Basidiomycota</taxon>
        <taxon>Agaricomycotina</taxon>
        <taxon>Agaricomycetes</taxon>
        <taxon>Cantharellales</taxon>
        <taxon>Hydnaceae</taxon>
        <taxon>Hydnum</taxon>
    </lineage>
</organism>
<feature type="domain" description="Carboxylesterase type B" evidence="1">
    <location>
        <begin position="17"/>
        <end position="70"/>
    </location>
</feature>
<evidence type="ECO:0000313" key="3">
    <source>
        <dbReference type="Proteomes" id="UP000886523"/>
    </source>
</evidence>
<keyword evidence="3" id="KW-1185">Reference proteome</keyword>
<reference evidence="2" key="1">
    <citation type="journal article" date="2020" name="Nat. Commun.">
        <title>Large-scale genome sequencing of mycorrhizal fungi provides insights into the early evolution of symbiotic traits.</title>
        <authorList>
            <person name="Miyauchi S."/>
            <person name="Kiss E."/>
            <person name="Kuo A."/>
            <person name="Drula E."/>
            <person name="Kohler A."/>
            <person name="Sanchez-Garcia M."/>
            <person name="Morin E."/>
            <person name="Andreopoulos B."/>
            <person name="Barry K.W."/>
            <person name="Bonito G."/>
            <person name="Buee M."/>
            <person name="Carver A."/>
            <person name="Chen C."/>
            <person name="Cichocki N."/>
            <person name="Clum A."/>
            <person name="Culley D."/>
            <person name="Crous P.W."/>
            <person name="Fauchery L."/>
            <person name="Girlanda M."/>
            <person name="Hayes R.D."/>
            <person name="Keri Z."/>
            <person name="LaButti K."/>
            <person name="Lipzen A."/>
            <person name="Lombard V."/>
            <person name="Magnuson J."/>
            <person name="Maillard F."/>
            <person name="Murat C."/>
            <person name="Nolan M."/>
            <person name="Ohm R.A."/>
            <person name="Pangilinan J."/>
            <person name="Pereira M.F."/>
            <person name="Perotto S."/>
            <person name="Peter M."/>
            <person name="Pfister S."/>
            <person name="Riley R."/>
            <person name="Sitrit Y."/>
            <person name="Stielow J.B."/>
            <person name="Szollosi G."/>
            <person name="Zifcakova L."/>
            <person name="Stursova M."/>
            <person name="Spatafora J.W."/>
            <person name="Tedersoo L."/>
            <person name="Vaario L.M."/>
            <person name="Yamada A."/>
            <person name="Yan M."/>
            <person name="Wang P."/>
            <person name="Xu J."/>
            <person name="Bruns T."/>
            <person name="Baldrian P."/>
            <person name="Vilgalys R."/>
            <person name="Dunand C."/>
            <person name="Henrissat B."/>
            <person name="Grigoriev I.V."/>
            <person name="Hibbett D."/>
            <person name="Nagy L.G."/>
            <person name="Martin F.M."/>
        </authorList>
    </citation>
    <scope>NUCLEOTIDE SEQUENCE</scope>
    <source>
        <strain evidence="2">UP504</strain>
    </source>
</reference>
<evidence type="ECO:0000313" key="2">
    <source>
        <dbReference type="EMBL" id="KAF9508830.1"/>
    </source>
</evidence>
<dbReference type="AlphaFoldDB" id="A0A9P6AP30"/>
<evidence type="ECO:0000259" key="1">
    <source>
        <dbReference type="Pfam" id="PF00135"/>
    </source>
</evidence>
<gene>
    <name evidence="2" type="ORF">BS47DRAFT_1397450</name>
</gene>
<protein>
    <recommendedName>
        <fullName evidence="1">Carboxylesterase type B domain-containing protein</fullName>
    </recommendedName>
</protein>
<accession>A0A9P6AP30</accession>
<dbReference type="InterPro" id="IPR029058">
    <property type="entry name" value="AB_hydrolase_fold"/>
</dbReference>
<dbReference type="InterPro" id="IPR002018">
    <property type="entry name" value="CarbesteraseB"/>
</dbReference>
<dbReference type="OrthoDB" id="408631at2759"/>
<dbReference type="SUPFAM" id="SSF53474">
    <property type="entry name" value="alpha/beta-Hydrolases"/>
    <property type="match status" value="1"/>
</dbReference>
<dbReference type="Gene3D" id="3.40.50.1820">
    <property type="entry name" value="alpha/beta hydrolase"/>
    <property type="match status" value="1"/>
</dbReference>
<name>A0A9P6AP30_9AGAM</name>
<dbReference type="EMBL" id="MU129049">
    <property type="protein sequence ID" value="KAF9508830.1"/>
    <property type="molecule type" value="Genomic_DNA"/>
</dbReference>
<proteinExistence type="predicted"/>
<comment type="caution">
    <text evidence="2">The sequence shown here is derived from an EMBL/GenBank/DDBJ whole genome shotgun (WGS) entry which is preliminary data.</text>
</comment>
<sequence length="81" mass="8670">MVTLPSSSRMIMGFMIPHVQAPASRKLNTLIWVHGGSLVEGSATGAGMDRAHIALASRSVVVTVQYRLGLPFPIASPHSRF</sequence>